<feature type="coiled-coil region" evidence="1">
    <location>
        <begin position="16"/>
        <end position="43"/>
    </location>
</feature>
<comment type="caution">
    <text evidence="3">The sequence shown here is derived from an EMBL/GenBank/DDBJ whole genome shotgun (WGS) entry which is preliminary data.</text>
</comment>
<feature type="coiled-coil region" evidence="1">
    <location>
        <begin position="468"/>
        <end position="498"/>
    </location>
</feature>
<evidence type="ECO:0000313" key="3">
    <source>
        <dbReference type="EMBL" id="KAJ7667203.1"/>
    </source>
</evidence>
<gene>
    <name evidence="3" type="ORF">B0H17DRAFT_1088997</name>
</gene>
<dbReference type="EMBL" id="JARKIE010000204">
    <property type="protein sequence ID" value="KAJ7667203.1"/>
    <property type="molecule type" value="Genomic_DNA"/>
</dbReference>
<reference evidence="3" key="1">
    <citation type="submission" date="2023-03" db="EMBL/GenBank/DDBJ databases">
        <title>Massive genome expansion in bonnet fungi (Mycena s.s.) driven by repeated elements and novel gene families across ecological guilds.</title>
        <authorList>
            <consortium name="Lawrence Berkeley National Laboratory"/>
            <person name="Harder C.B."/>
            <person name="Miyauchi S."/>
            <person name="Viragh M."/>
            <person name="Kuo A."/>
            <person name="Thoen E."/>
            <person name="Andreopoulos B."/>
            <person name="Lu D."/>
            <person name="Skrede I."/>
            <person name="Drula E."/>
            <person name="Henrissat B."/>
            <person name="Morin E."/>
            <person name="Kohler A."/>
            <person name="Barry K."/>
            <person name="LaButti K."/>
            <person name="Morin E."/>
            <person name="Salamov A."/>
            <person name="Lipzen A."/>
            <person name="Mereny Z."/>
            <person name="Hegedus B."/>
            <person name="Baldrian P."/>
            <person name="Stursova M."/>
            <person name="Weitz H."/>
            <person name="Taylor A."/>
            <person name="Grigoriev I.V."/>
            <person name="Nagy L.G."/>
            <person name="Martin F."/>
            <person name="Kauserud H."/>
        </authorList>
    </citation>
    <scope>NUCLEOTIDE SEQUENCE</scope>
    <source>
        <strain evidence="3">CBHHK067</strain>
    </source>
</reference>
<feature type="coiled-coil region" evidence="1">
    <location>
        <begin position="269"/>
        <end position="303"/>
    </location>
</feature>
<name>A0AAD7CXK5_MYCRO</name>
<evidence type="ECO:0000256" key="2">
    <source>
        <dbReference type="SAM" id="MobiDB-lite"/>
    </source>
</evidence>
<evidence type="ECO:0000313" key="4">
    <source>
        <dbReference type="Proteomes" id="UP001221757"/>
    </source>
</evidence>
<proteinExistence type="predicted"/>
<feature type="coiled-coil region" evidence="1">
    <location>
        <begin position="370"/>
        <end position="404"/>
    </location>
</feature>
<keyword evidence="1" id="KW-0175">Coiled coil</keyword>
<feature type="region of interest" description="Disordered" evidence="2">
    <location>
        <begin position="516"/>
        <end position="544"/>
    </location>
</feature>
<accession>A0AAD7CXK5</accession>
<sequence length="722" mass="80432">MDNVLSQHPELAPDVFKTLSDALTSAKQNIRHLERRLKEKADAESSRAAQTTIGSAATHTDVEFAALQASYERERDSGREIRATLEDRYIELRTREAAVEEGRRIMDDKMEGYRQRTEALVLEATDKASALQAQLAASIVETKALQHAFDSSKLDASAREDAWAALSAVQEENLRASQKQAAAADAARSHELDQRRKLQSALKETRVSLASKTAEFKAHSDANEGALRTLRTKLDAADAHTATVHAAHARLENEVRDSRARQAAGEHGIRDLNAIRVRLENALNAKDAELVALQNENTRMNAASVAAQGQMQIHANTMQAALARLESEVRVLCTGKAEAEQLAVLREKAVTLEEDNCALLEARHTHDRERAALTETVTAMEGELEELRAEHDASVVELEELRLTASALKDTLKNRMIQISEYKTRIIARDQNAVKVKHEVHARLQHDHEMQDEATNKNLRASVLNAGVQAKQELQKAAEDERKRLDDTLWENDRLRKERNSLLVRLEAAAPIIDRIEGSSPFGSSEQYSGEEDDEDQEPDDADPRQERQLYRTFMNALSSAVDRPFKLGAEPVQTVGTNPLEIFRHDFPTSRRSLHCPKRTVWCGGNRAHALMLPLLGQKVDFFVNQGTSVYYVGTYMVHSLRSVHPPGSKIASDVVRSDPACGGPEPAPGIRTECFGLQCVGFDHLLYDELCLRFKNGCASQKRKAAEDLRSDVQTKRRVS</sequence>
<protein>
    <submittedName>
        <fullName evidence="3">Uncharacterized protein</fullName>
    </submittedName>
</protein>
<organism evidence="3 4">
    <name type="scientific">Mycena rosella</name>
    <name type="common">Pink bonnet</name>
    <name type="synonym">Agaricus rosellus</name>
    <dbReference type="NCBI Taxonomy" id="1033263"/>
    <lineage>
        <taxon>Eukaryota</taxon>
        <taxon>Fungi</taxon>
        <taxon>Dikarya</taxon>
        <taxon>Basidiomycota</taxon>
        <taxon>Agaricomycotina</taxon>
        <taxon>Agaricomycetes</taxon>
        <taxon>Agaricomycetidae</taxon>
        <taxon>Agaricales</taxon>
        <taxon>Marasmiineae</taxon>
        <taxon>Mycenaceae</taxon>
        <taxon>Mycena</taxon>
    </lineage>
</organism>
<dbReference type="AlphaFoldDB" id="A0AAD7CXK5"/>
<feature type="compositionally biased region" description="Acidic residues" evidence="2">
    <location>
        <begin position="529"/>
        <end position="541"/>
    </location>
</feature>
<evidence type="ECO:0000256" key="1">
    <source>
        <dbReference type="SAM" id="Coils"/>
    </source>
</evidence>
<dbReference type="Proteomes" id="UP001221757">
    <property type="component" value="Unassembled WGS sequence"/>
</dbReference>
<keyword evidence="4" id="KW-1185">Reference proteome</keyword>